<name>A0A9D4WXJ1_PEA</name>
<evidence type="ECO:0000313" key="3">
    <source>
        <dbReference type="EMBL" id="KAI5410938.1"/>
    </source>
</evidence>
<gene>
    <name evidence="3" type="ORF">KIW84_056182</name>
</gene>
<dbReference type="PANTHER" id="PTHR36386">
    <property type="entry name" value="OS06G0683900 PROTEIN"/>
    <property type="match status" value="1"/>
</dbReference>
<dbReference type="PANTHER" id="PTHR36386:SF1">
    <property type="entry name" value="OS06G0683900 PROTEIN"/>
    <property type="match status" value="1"/>
</dbReference>
<dbReference type="AlphaFoldDB" id="A0A9D4WXJ1"/>
<dbReference type="Gramene" id="Psat05G0618200-T1">
    <property type="protein sequence ID" value="KAI5410938.1"/>
    <property type="gene ID" value="KIW84_056182"/>
</dbReference>
<reference evidence="3 4" key="1">
    <citation type="journal article" date="2022" name="Nat. Genet.">
        <title>Improved pea reference genome and pan-genome highlight genomic features and evolutionary characteristics.</title>
        <authorList>
            <person name="Yang T."/>
            <person name="Liu R."/>
            <person name="Luo Y."/>
            <person name="Hu S."/>
            <person name="Wang D."/>
            <person name="Wang C."/>
            <person name="Pandey M.K."/>
            <person name="Ge S."/>
            <person name="Xu Q."/>
            <person name="Li N."/>
            <person name="Li G."/>
            <person name="Huang Y."/>
            <person name="Saxena R.K."/>
            <person name="Ji Y."/>
            <person name="Li M."/>
            <person name="Yan X."/>
            <person name="He Y."/>
            <person name="Liu Y."/>
            <person name="Wang X."/>
            <person name="Xiang C."/>
            <person name="Varshney R.K."/>
            <person name="Ding H."/>
            <person name="Gao S."/>
            <person name="Zong X."/>
        </authorList>
    </citation>
    <scope>NUCLEOTIDE SEQUENCE [LARGE SCALE GENOMIC DNA]</scope>
    <source>
        <strain evidence="3 4">cv. Zhongwan 6</strain>
    </source>
</reference>
<evidence type="ECO:0000313" key="4">
    <source>
        <dbReference type="Proteomes" id="UP001058974"/>
    </source>
</evidence>
<evidence type="ECO:0000256" key="1">
    <source>
        <dbReference type="SAM" id="Coils"/>
    </source>
</evidence>
<evidence type="ECO:0000256" key="2">
    <source>
        <dbReference type="SAM" id="MobiDB-lite"/>
    </source>
</evidence>
<keyword evidence="1" id="KW-0175">Coiled coil</keyword>
<dbReference type="Proteomes" id="UP001058974">
    <property type="component" value="Chromosome 5"/>
</dbReference>
<feature type="region of interest" description="Disordered" evidence="2">
    <location>
        <begin position="130"/>
        <end position="151"/>
    </location>
</feature>
<protein>
    <submittedName>
        <fullName evidence="3">Uncharacterized protein</fullName>
    </submittedName>
</protein>
<accession>A0A9D4WXJ1</accession>
<organism evidence="3 4">
    <name type="scientific">Pisum sativum</name>
    <name type="common">Garden pea</name>
    <name type="synonym">Lathyrus oleraceus</name>
    <dbReference type="NCBI Taxonomy" id="3888"/>
    <lineage>
        <taxon>Eukaryota</taxon>
        <taxon>Viridiplantae</taxon>
        <taxon>Streptophyta</taxon>
        <taxon>Embryophyta</taxon>
        <taxon>Tracheophyta</taxon>
        <taxon>Spermatophyta</taxon>
        <taxon>Magnoliopsida</taxon>
        <taxon>eudicotyledons</taxon>
        <taxon>Gunneridae</taxon>
        <taxon>Pentapetalae</taxon>
        <taxon>rosids</taxon>
        <taxon>fabids</taxon>
        <taxon>Fabales</taxon>
        <taxon>Fabaceae</taxon>
        <taxon>Papilionoideae</taxon>
        <taxon>50 kb inversion clade</taxon>
        <taxon>NPAAA clade</taxon>
        <taxon>Hologalegina</taxon>
        <taxon>IRL clade</taxon>
        <taxon>Fabeae</taxon>
        <taxon>Lathyrus</taxon>
    </lineage>
</organism>
<comment type="caution">
    <text evidence="3">The sequence shown here is derived from an EMBL/GenBank/DDBJ whole genome shotgun (WGS) entry which is preliminary data.</text>
</comment>
<feature type="coiled-coil region" evidence="1">
    <location>
        <begin position="52"/>
        <end position="86"/>
    </location>
</feature>
<proteinExistence type="predicted"/>
<keyword evidence="4" id="KW-1185">Reference proteome</keyword>
<sequence length="409" mass="45101">MNNEVKFWNNAAFDGDDFTMKTSWSSSSDCTKENISPTALNINISTSKKNRKKAIDDEIAEVEFEIKRLTSKLESLRLEKVASEKRVSGIGTGRVIAAKFMEPKKNGVVFKDDTVKRNVVFKEGTPKRNGVVFDTPKRNGGVLKEDTPRPRMNWRRGMSLGPGEIAGKSIAPAVTPATVNRRKSCYGKPQEILEESRRKTICKLNSVAVGSVKREVKKKEEEIVQPRKLFEGEKSVKKVVKQGRVVASRYNSGGVGDAKKRSFSENNKGFGSEIRVKKRWEIPIEEVDVSGFAMLPKISTLRCIDESPRDSGAAKRVAALNGKKSYFCDDGGDSVMGVEEEGNVCQVLKFAEGDNDDDDDDDGDDDCPVLDEIFAVEPSLLQAEGDVFIVPPDLAVVLLELSAVPAFLN</sequence>
<dbReference type="EMBL" id="JAMSHJ010000005">
    <property type="protein sequence ID" value="KAI5410938.1"/>
    <property type="molecule type" value="Genomic_DNA"/>
</dbReference>